<feature type="region of interest" description="Disordered" evidence="1">
    <location>
        <begin position="199"/>
        <end position="229"/>
    </location>
</feature>
<accession>A0A0F5JBT0</accession>
<sequence length="229" mass="26573">MRVDELLTNEVIERFRLRKETPQERDTLVSLASKALCRKISYTCRNCYFDALMELVNFYKTNRILFEERMKEKRYQIARGVCMPLGFGSSRMIVYQNCTDELAIEFLSLDEKNSKYFERLPDGWKDDVAEYLEKLSGKEHIPVELTPAELDAIADMKRMLIEGMTKRAVKEHFVTFDKVGDVKVTKKYIDSLLKEASEQLKAESEKKTDDPGKDGALENGKNQDQTEVD</sequence>
<dbReference type="RefSeq" id="WP_150115626.1">
    <property type="nucleotide sequence ID" value="NZ_KE386764.1"/>
</dbReference>
<evidence type="ECO:0000313" key="3">
    <source>
        <dbReference type="Proteomes" id="UP000033035"/>
    </source>
</evidence>
<dbReference type="STRING" id="1203610.HMPREF1536_02796"/>
<evidence type="ECO:0000313" key="2">
    <source>
        <dbReference type="EMBL" id="KKB55331.1"/>
    </source>
</evidence>
<reference evidence="2 3" key="1">
    <citation type="submission" date="2013-04" db="EMBL/GenBank/DDBJ databases">
        <title>The Genome Sequence of Parabacteroides gordonii DSM 23371.</title>
        <authorList>
            <consortium name="The Broad Institute Genomics Platform"/>
            <person name="Earl A."/>
            <person name="Ward D."/>
            <person name="Feldgarden M."/>
            <person name="Gevers D."/>
            <person name="Martens E."/>
            <person name="Sakamoto M."/>
            <person name="Benno Y."/>
            <person name="Suzuki N."/>
            <person name="Matsunaga N."/>
            <person name="Koshihara K."/>
            <person name="Seki M."/>
            <person name="Komiya H."/>
            <person name="Walker B."/>
            <person name="Young S."/>
            <person name="Zeng Q."/>
            <person name="Gargeya S."/>
            <person name="Fitzgerald M."/>
            <person name="Haas B."/>
            <person name="Abouelleil A."/>
            <person name="Allen A.W."/>
            <person name="Alvarado L."/>
            <person name="Arachchi H.M."/>
            <person name="Berlin A.M."/>
            <person name="Chapman S.B."/>
            <person name="Gainer-Dewar J."/>
            <person name="Goldberg J."/>
            <person name="Griggs A."/>
            <person name="Gujja S."/>
            <person name="Hansen M."/>
            <person name="Howarth C."/>
            <person name="Imamovic A."/>
            <person name="Ireland A."/>
            <person name="Larimer J."/>
            <person name="McCowan C."/>
            <person name="Murphy C."/>
            <person name="Pearson M."/>
            <person name="Poon T.W."/>
            <person name="Priest M."/>
            <person name="Roberts A."/>
            <person name="Saif S."/>
            <person name="Shea T."/>
            <person name="Sisk P."/>
            <person name="Sykes S."/>
            <person name="Wortman J."/>
            <person name="Nusbaum C."/>
            <person name="Birren B."/>
        </authorList>
    </citation>
    <scope>NUCLEOTIDE SEQUENCE [LARGE SCALE GENOMIC DNA]</scope>
    <source>
        <strain evidence="2 3">MS-1</strain>
    </source>
</reference>
<evidence type="ECO:0000256" key="1">
    <source>
        <dbReference type="SAM" id="MobiDB-lite"/>
    </source>
</evidence>
<feature type="compositionally biased region" description="Polar residues" evidence="1">
    <location>
        <begin position="220"/>
        <end position="229"/>
    </location>
</feature>
<dbReference type="AlphaFoldDB" id="A0A0F5JBT0"/>
<protein>
    <submittedName>
        <fullName evidence="2">Uncharacterized protein</fullName>
    </submittedName>
</protein>
<dbReference type="EMBL" id="AQHW01000015">
    <property type="protein sequence ID" value="KKB55331.1"/>
    <property type="molecule type" value="Genomic_DNA"/>
</dbReference>
<name>A0A0F5JBT0_9BACT</name>
<dbReference type="HOGENOM" id="CLU_1208865_0_0_10"/>
<feature type="compositionally biased region" description="Basic and acidic residues" evidence="1">
    <location>
        <begin position="199"/>
        <end position="216"/>
    </location>
</feature>
<gene>
    <name evidence="2" type="ORF">HMPREF1536_02796</name>
</gene>
<proteinExistence type="predicted"/>
<comment type="caution">
    <text evidence="2">The sequence shown here is derived from an EMBL/GenBank/DDBJ whole genome shotgun (WGS) entry which is preliminary data.</text>
</comment>
<keyword evidence="3" id="KW-1185">Reference proteome</keyword>
<dbReference type="PATRIC" id="fig|1203610.3.peg.2862"/>
<dbReference type="Proteomes" id="UP000033035">
    <property type="component" value="Unassembled WGS sequence"/>
</dbReference>
<organism evidence="2 3">
    <name type="scientific">Parabacteroides gordonii MS-1 = DSM 23371</name>
    <dbReference type="NCBI Taxonomy" id="1203610"/>
    <lineage>
        <taxon>Bacteria</taxon>
        <taxon>Pseudomonadati</taxon>
        <taxon>Bacteroidota</taxon>
        <taxon>Bacteroidia</taxon>
        <taxon>Bacteroidales</taxon>
        <taxon>Tannerellaceae</taxon>
        <taxon>Parabacteroides</taxon>
    </lineage>
</organism>